<reference evidence="12" key="1">
    <citation type="submission" date="2023-04" db="EMBL/GenBank/DDBJ databases">
        <title>Genomic diversity of scab-causing Streptomyces spp. in the province of Quebec, Canada.</title>
        <authorList>
            <person name="Biessy A."/>
            <person name="Cadieux M."/>
            <person name="Ciotola M."/>
            <person name="Filion M."/>
        </authorList>
    </citation>
    <scope>NUCLEOTIDE SEQUENCE</scope>
    <source>
        <strain evidence="12">B21-115</strain>
    </source>
</reference>
<dbReference type="Proteomes" id="UP001310290">
    <property type="component" value="Unassembled WGS sequence"/>
</dbReference>
<comment type="cofactor">
    <cofactor evidence="2">
        <name>thiamine diphosphate</name>
        <dbReference type="ChEBI" id="CHEBI:58937"/>
    </cofactor>
</comment>
<evidence type="ECO:0000313" key="13">
    <source>
        <dbReference type="Proteomes" id="UP001310290"/>
    </source>
</evidence>
<evidence type="ECO:0000256" key="6">
    <source>
        <dbReference type="ARBA" id="ARBA00022723"/>
    </source>
</evidence>
<dbReference type="InterPro" id="IPR029061">
    <property type="entry name" value="THDP-binding"/>
</dbReference>
<protein>
    <recommendedName>
        <fullName evidence="4 10">Transketolase</fullName>
        <ecNumber evidence="4 10">2.2.1.1</ecNumber>
    </recommendedName>
</protein>
<dbReference type="PROSITE" id="PS00801">
    <property type="entry name" value="TRANSKETOLASE_1"/>
    <property type="match status" value="1"/>
</dbReference>
<sequence length="694" mass="73504">MSMPGDRGVLTAPTVPVTADLVPLPEDLDAQAVATIRLLAADAVEAAQSGHPGLPMGAAVPAWVLWSRFLRHDPSEPGWPDRDRFVLSAGHGSMLLYSLLHLFGYDLPLDELRRFRQWGSATPGHPEYGHTPGVETTTGPLGQGLANGVGIALAERMLAARCNTGEHTVVDHRTWVLAGDGDLMEGISHEAASLAGHLGLGRLIVIYDDNDITIDGPASQSCRDDVLARFAAYGWQALRVDDGNDVASMTAALTEAVADETRPTLVAVRTTIGFGAPTLAGTSTAHGAPLGRQELAATRARCGWPDEPFHVPVQVAEHCRQLAAQGQADRLSWEKERARWAEAHPKLAAEWDAEACRQPPRDLGDLLPRFEPGTAMATRKASGAVLAAVGPEYSALVGGSADLAASTNTTIPGAGDVGPGSYGGRTLHFGIREHAMGAALNGMALHGGLRPYGSTFLVFSDYMRPAVRLAALMGLPVVFVFTHDSIAVGEDGPTHQPIEQLESLRLIPGLTVLRPGDANETAACWQLALERLDGPTVLVLTRQDLPVLEPVPADVLRREGSQVVRRSSGEPDVVLIATGSEVGLACAASDELADQGVVARVVSVPWRERLEEALDSDPELLPRCPAVWVEAGVPHGWQALARAGDQVIGLRRFGASAPGPVVYGELGFTVSAVVQAALSSIRSETRRETQCRTS</sequence>
<keyword evidence="13" id="KW-1185">Reference proteome</keyword>
<dbReference type="CDD" id="cd02012">
    <property type="entry name" value="TPP_TK"/>
    <property type="match status" value="1"/>
</dbReference>
<evidence type="ECO:0000256" key="1">
    <source>
        <dbReference type="ARBA" id="ARBA00001946"/>
    </source>
</evidence>
<evidence type="ECO:0000256" key="5">
    <source>
        <dbReference type="ARBA" id="ARBA00022679"/>
    </source>
</evidence>
<dbReference type="InterPro" id="IPR009014">
    <property type="entry name" value="Transketo_C/PFOR_II"/>
</dbReference>
<dbReference type="RefSeq" id="WP_334662025.1">
    <property type="nucleotide sequence ID" value="NZ_JARULZ010000003.1"/>
</dbReference>
<evidence type="ECO:0000256" key="7">
    <source>
        <dbReference type="ARBA" id="ARBA00022842"/>
    </source>
</evidence>
<keyword evidence="6" id="KW-0479">Metal-binding</keyword>
<dbReference type="EMBL" id="JARULZ010000003">
    <property type="protein sequence ID" value="MEH0639687.1"/>
    <property type="molecule type" value="Genomic_DNA"/>
</dbReference>
<dbReference type="InterPro" id="IPR005475">
    <property type="entry name" value="Transketolase-like_Pyr-bd"/>
</dbReference>
<evidence type="ECO:0000256" key="10">
    <source>
        <dbReference type="NCBIfam" id="TIGR00232"/>
    </source>
</evidence>
<proteinExistence type="inferred from homology"/>
<gene>
    <name evidence="12" type="primary">tkt</name>
    <name evidence="12" type="ORF">QBA35_41895</name>
</gene>
<accession>A0ABU8B167</accession>
<dbReference type="Pfam" id="PF02779">
    <property type="entry name" value="Transket_pyr"/>
    <property type="match status" value="1"/>
</dbReference>
<feature type="domain" description="Transketolase-like pyrimidine-binding" evidence="11">
    <location>
        <begin position="376"/>
        <end position="547"/>
    </location>
</feature>
<comment type="catalytic activity">
    <reaction evidence="9">
        <text>D-sedoheptulose 7-phosphate + D-glyceraldehyde 3-phosphate = aldehydo-D-ribose 5-phosphate + D-xylulose 5-phosphate</text>
        <dbReference type="Rhea" id="RHEA:10508"/>
        <dbReference type="ChEBI" id="CHEBI:57483"/>
        <dbReference type="ChEBI" id="CHEBI:57737"/>
        <dbReference type="ChEBI" id="CHEBI:58273"/>
        <dbReference type="ChEBI" id="CHEBI:59776"/>
        <dbReference type="EC" id="2.2.1.1"/>
    </reaction>
</comment>
<dbReference type="SMART" id="SM00861">
    <property type="entry name" value="Transket_pyr"/>
    <property type="match status" value="1"/>
</dbReference>
<comment type="cofactor">
    <cofactor evidence="1">
        <name>Mg(2+)</name>
        <dbReference type="ChEBI" id="CHEBI:18420"/>
    </cofactor>
</comment>
<dbReference type="SUPFAM" id="SSF52518">
    <property type="entry name" value="Thiamin diphosphate-binding fold (THDP-binding)"/>
    <property type="match status" value="2"/>
</dbReference>
<evidence type="ECO:0000313" key="12">
    <source>
        <dbReference type="EMBL" id="MEH0639687.1"/>
    </source>
</evidence>
<dbReference type="PANTHER" id="PTHR43522:SF2">
    <property type="entry name" value="TRANSKETOLASE 1-RELATED"/>
    <property type="match status" value="1"/>
</dbReference>
<dbReference type="EC" id="2.2.1.1" evidence="4 10"/>
<dbReference type="Gene3D" id="3.40.50.920">
    <property type="match status" value="1"/>
</dbReference>
<evidence type="ECO:0000256" key="2">
    <source>
        <dbReference type="ARBA" id="ARBA00001964"/>
    </source>
</evidence>
<dbReference type="InterPro" id="IPR005474">
    <property type="entry name" value="Transketolase_N"/>
</dbReference>
<keyword evidence="8" id="KW-0786">Thiamine pyrophosphate</keyword>
<evidence type="ECO:0000259" key="11">
    <source>
        <dbReference type="SMART" id="SM00861"/>
    </source>
</evidence>
<name>A0ABU8B167_9ACTN</name>
<evidence type="ECO:0000256" key="8">
    <source>
        <dbReference type="ARBA" id="ARBA00023052"/>
    </source>
</evidence>
<evidence type="ECO:0000256" key="4">
    <source>
        <dbReference type="ARBA" id="ARBA00013152"/>
    </source>
</evidence>
<dbReference type="SUPFAM" id="SSF52922">
    <property type="entry name" value="TK C-terminal domain-like"/>
    <property type="match status" value="1"/>
</dbReference>
<comment type="caution">
    <text evidence="12">The sequence shown here is derived from an EMBL/GenBank/DDBJ whole genome shotgun (WGS) entry which is preliminary data.</text>
</comment>
<dbReference type="Pfam" id="PF00456">
    <property type="entry name" value="Transketolase_N"/>
    <property type="match status" value="1"/>
</dbReference>
<dbReference type="InterPro" id="IPR033247">
    <property type="entry name" value="Transketolase_fam"/>
</dbReference>
<dbReference type="InterPro" id="IPR005478">
    <property type="entry name" value="Transketolase_bac-like"/>
</dbReference>
<dbReference type="Pfam" id="PF22613">
    <property type="entry name" value="Transketolase_C_1"/>
    <property type="match status" value="1"/>
</dbReference>
<dbReference type="GO" id="GO:0004802">
    <property type="term" value="F:transketolase activity"/>
    <property type="evidence" value="ECO:0007669"/>
    <property type="project" value="UniProtKB-EC"/>
</dbReference>
<dbReference type="InterPro" id="IPR049557">
    <property type="entry name" value="Transketolase_CS"/>
</dbReference>
<comment type="similarity">
    <text evidence="3">Belongs to the transketolase family.</text>
</comment>
<dbReference type="PANTHER" id="PTHR43522">
    <property type="entry name" value="TRANSKETOLASE"/>
    <property type="match status" value="1"/>
</dbReference>
<keyword evidence="7" id="KW-0460">Magnesium</keyword>
<evidence type="ECO:0000256" key="3">
    <source>
        <dbReference type="ARBA" id="ARBA00007131"/>
    </source>
</evidence>
<dbReference type="CDD" id="cd07033">
    <property type="entry name" value="TPP_PYR_DXS_TK_like"/>
    <property type="match status" value="1"/>
</dbReference>
<dbReference type="InterPro" id="IPR055152">
    <property type="entry name" value="Transketolase-like_C_2"/>
</dbReference>
<organism evidence="12 13">
    <name type="scientific">Streptomyces bottropensis</name>
    <dbReference type="NCBI Taxonomy" id="42235"/>
    <lineage>
        <taxon>Bacteria</taxon>
        <taxon>Bacillati</taxon>
        <taxon>Actinomycetota</taxon>
        <taxon>Actinomycetes</taxon>
        <taxon>Kitasatosporales</taxon>
        <taxon>Streptomycetaceae</taxon>
        <taxon>Streptomyces</taxon>
    </lineage>
</organism>
<evidence type="ECO:0000256" key="9">
    <source>
        <dbReference type="ARBA" id="ARBA00049473"/>
    </source>
</evidence>
<dbReference type="Gene3D" id="3.40.50.970">
    <property type="match status" value="2"/>
</dbReference>
<dbReference type="NCBIfam" id="TIGR00232">
    <property type="entry name" value="tktlase_bact"/>
    <property type="match status" value="1"/>
</dbReference>
<keyword evidence="5 12" id="KW-0808">Transferase</keyword>